<dbReference type="KEGG" id="clt:CM240_1985"/>
<dbReference type="RefSeq" id="WP_044038889.1">
    <property type="nucleotide sequence ID" value="NZ_HG917868.1"/>
</dbReference>
<dbReference type="OrthoDB" id="9778453at2"/>
<keyword evidence="4" id="KW-1185">Reference proteome</keyword>
<accession>W6RXH3</accession>
<organism evidence="3 4">
    <name type="scientific">Clostridium bornimense</name>
    <dbReference type="NCBI Taxonomy" id="1216932"/>
    <lineage>
        <taxon>Bacteria</taxon>
        <taxon>Bacillati</taxon>
        <taxon>Bacillota</taxon>
        <taxon>Clostridia</taxon>
        <taxon>Eubacteriales</taxon>
        <taxon>Clostridiaceae</taxon>
        <taxon>Clostridium</taxon>
    </lineage>
</organism>
<evidence type="ECO:0000313" key="3">
    <source>
        <dbReference type="EMBL" id="CDM69143.1"/>
    </source>
</evidence>
<dbReference type="Pfam" id="PF01966">
    <property type="entry name" value="HD"/>
    <property type="match status" value="1"/>
</dbReference>
<dbReference type="PATRIC" id="fig|1216932.3.peg.1985"/>
<dbReference type="InterPro" id="IPR006674">
    <property type="entry name" value="HD_domain"/>
</dbReference>
<dbReference type="Gene3D" id="1.10.3210.10">
    <property type="entry name" value="Hypothetical protein af1432"/>
    <property type="match status" value="1"/>
</dbReference>
<dbReference type="HOGENOM" id="CLU_056349_2_0_9"/>
<dbReference type="CDD" id="cd04492">
    <property type="entry name" value="YhaM_OBF_like"/>
    <property type="match status" value="1"/>
</dbReference>
<dbReference type="eggNOG" id="COG3481">
    <property type="taxonomic scope" value="Bacteria"/>
</dbReference>
<dbReference type="GO" id="GO:0016787">
    <property type="term" value="F:hydrolase activity"/>
    <property type="evidence" value="ECO:0007669"/>
    <property type="project" value="UniProtKB-KW"/>
</dbReference>
<dbReference type="PANTHER" id="PTHR37294:SF1">
    <property type="entry name" value="3'-5' EXORIBONUCLEASE YHAM"/>
    <property type="match status" value="1"/>
</dbReference>
<dbReference type="STRING" id="1216932.CM240_1985"/>
<dbReference type="EMBL" id="HG917868">
    <property type="protein sequence ID" value="CDM69143.1"/>
    <property type="molecule type" value="Genomic_DNA"/>
</dbReference>
<dbReference type="CDD" id="cd00077">
    <property type="entry name" value="HDc"/>
    <property type="match status" value="1"/>
</dbReference>
<keyword evidence="1" id="KW-0378">Hydrolase</keyword>
<dbReference type="InterPro" id="IPR012340">
    <property type="entry name" value="NA-bd_OB-fold"/>
</dbReference>
<dbReference type="Proteomes" id="UP000019426">
    <property type="component" value="Chromosome M2/40_rep1"/>
</dbReference>
<feature type="domain" description="HD" evidence="2">
    <location>
        <begin position="160"/>
        <end position="280"/>
    </location>
</feature>
<dbReference type="Gene3D" id="2.40.50.140">
    <property type="entry name" value="Nucleic acid-binding proteins"/>
    <property type="match status" value="1"/>
</dbReference>
<dbReference type="SUPFAM" id="SSF109604">
    <property type="entry name" value="HD-domain/PDEase-like"/>
    <property type="match status" value="1"/>
</dbReference>
<dbReference type="PANTHER" id="PTHR37294">
    <property type="entry name" value="3'-5' EXORIBONUCLEASE YHAM"/>
    <property type="match status" value="1"/>
</dbReference>
<evidence type="ECO:0000256" key="1">
    <source>
        <dbReference type="ARBA" id="ARBA00022801"/>
    </source>
</evidence>
<evidence type="ECO:0000313" key="4">
    <source>
        <dbReference type="Proteomes" id="UP000019426"/>
    </source>
</evidence>
<dbReference type="GO" id="GO:0031125">
    <property type="term" value="P:rRNA 3'-end processing"/>
    <property type="evidence" value="ECO:0007669"/>
    <property type="project" value="TreeGrafter"/>
</dbReference>
<dbReference type="InterPro" id="IPR003607">
    <property type="entry name" value="HD/PDEase_dom"/>
</dbReference>
<proteinExistence type="predicted"/>
<dbReference type="SUPFAM" id="SSF50249">
    <property type="entry name" value="Nucleic acid-binding proteins"/>
    <property type="match status" value="1"/>
</dbReference>
<evidence type="ECO:0000259" key="2">
    <source>
        <dbReference type="Pfam" id="PF01966"/>
    </source>
</evidence>
<name>W6RXH3_9CLOT</name>
<dbReference type="InterPro" id="IPR050798">
    <property type="entry name" value="YhaM_exoribonuc/phosphodiest"/>
</dbReference>
<gene>
    <name evidence="3" type="ORF">CM240_1985</name>
</gene>
<reference evidence="3 4" key="1">
    <citation type="submission" date="2013-11" db="EMBL/GenBank/DDBJ databases">
        <title>Complete genome sequence of Clostridum sp. M2/40.</title>
        <authorList>
            <person name="Wibberg D."/>
            <person name="Puehler A."/>
            <person name="Schlueter A."/>
        </authorList>
    </citation>
    <scope>NUCLEOTIDE SEQUENCE [LARGE SCALE GENOMIC DNA]</scope>
    <source>
        <strain evidence="4">M2/40</strain>
    </source>
</reference>
<protein>
    <submittedName>
        <fullName evidence="3">HD domain protein</fullName>
    </submittedName>
</protein>
<dbReference type="AlphaFoldDB" id="W6RXH3"/>
<sequence>MGISQLKTGDKVDDYFLIKICNVKVSTTNNNKYLDIVVMDESGEIDGKFWRYKDGDEEKFKSGTLVKIKGAIVSWMNSNQLRIDKLSEVTKEDNISIEKFIPSAPFKGEDMLKELKEYIEKIKNEDIATIVELIVEKKEEKLLIAPAAMKNHHSIRCGLLYHTVTMLKAGDALSKIYTYINTDLLFAGIILHDICKIDEMHNNEVGLVDEYTVEGQLLGHIIQGIKEIEVIGDKVGADKEVMMMLEHMILSHHYNPEYGSPKKPMFPEAQMLHILDLLDASLFDMKKAIDGIEVGTISEGIWSLDKRRVYKSKINN</sequence>